<sequence length="67" mass="7633">MNEQIIKKFGSKRGDAKYATRVLHCVNCDPIVFVKCVGPDAFTGRAPRVMVWKGRIIRGGFLRRPRD</sequence>
<protein>
    <submittedName>
        <fullName evidence="1">Uncharacterized protein</fullName>
    </submittedName>
</protein>
<keyword evidence="2" id="KW-1185">Reference proteome</keyword>
<evidence type="ECO:0000313" key="1">
    <source>
        <dbReference type="EnsemblPlants" id="OB05G30190.1"/>
    </source>
</evidence>
<dbReference type="AlphaFoldDB" id="J3M8U5"/>
<dbReference type="Proteomes" id="UP000006038">
    <property type="component" value="Chromosome 5"/>
</dbReference>
<name>J3M8U5_ORYBR</name>
<dbReference type="Gramene" id="OB05G30190.1">
    <property type="protein sequence ID" value="OB05G30190.1"/>
    <property type="gene ID" value="OB05G30190"/>
</dbReference>
<evidence type="ECO:0000313" key="2">
    <source>
        <dbReference type="Proteomes" id="UP000006038"/>
    </source>
</evidence>
<dbReference type="EnsemblPlants" id="OB05G30190.1">
    <property type="protein sequence ID" value="OB05G30190.1"/>
    <property type="gene ID" value="OB05G30190"/>
</dbReference>
<reference evidence="1" key="1">
    <citation type="journal article" date="2013" name="Nat. Commun.">
        <title>Whole-genome sequencing of Oryza brachyantha reveals mechanisms underlying Oryza genome evolution.</title>
        <authorList>
            <person name="Chen J."/>
            <person name="Huang Q."/>
            <person name="Gao D."/>
            <person name="Wang J."/>
            <person name="Lang Y."/>
            <person name="Liu T."/>
            <person name="Li B."/>
            <person name="Bai Z."/>
            <person name="Luis Goicoechea J."/>
            <person name="Liang C."/>
            <person name="Chen C."/>
            <person name="Zhang W."/>
            <person name="Sun S."/>
            <person name="Liao Y."/>
            <person name="Zhang X."/>
            <person name="Yang L."/>
            <person name="Song C."/>
            <person name="Wang M."/>
            <person name="Shi J."/>
            <person name="Liu G."/>
            <person name="Liu J."/>
            <person name="Zhou H."/>
            <person name="Zhou W."/>
            <person name="Yu Q."/>
            <person name="An N."/>
            <person name="Chen Y."/>
            <person name="Cai Q."/>
            <person name="Wang B."/>
            <person name="Liu B."/>
            <person name="Min J."/>
            <person name="Huang Y."/>
            <person name="Wu H."/>
            <person name="Li Z."/>
            <person name="Zhang Y."/>
            <person name="Yin Y."/>
            <person name="Song W."/>
            <person name="Jiang J."/>
            <person name="Jackson S.A."/>
            <person name="Wing R.A."/>
            <person name="Wang J."/>
            <person name="Chen M."/>
        </authorList>
    </citation>
    <scope>NUCLEOTIDE SEQUENCE [LARGE SCALE GENOMIC DNA]</scope>
    <source>
        <strain evidence="1">cv. IRGC 101232</strain>
    </source>
</reference>
<accession>J3M8U5</accession>
<dbReference type="HOGENOM" id="CLU_2816519_0_0_1"/>
<proteinExistence type="predicted"/>
<organism evidence="1">
    <name type="scientific">Oryza brachyantha</name>
    <name type="common">malo sina</name>
    <dbReference type="NCBI Taxonomy" id="4533"/>
    <lineage>
        <taxon>Eukaryota</taxon>
        <taxon>Viridiplantae</taxon>
        <taxon>Streptophyta</taxon>
        <taxon>Embryophyta</taxon>
        <taxon>Tracheophyta</taxon>
        <taxon>Spermatophyta</taxon>
        <taxon>Magnoliopsida</taxon>
        <taxon>Liliopsida</taxon>
        <taxon>Poales</taxon>
        <taxon>Poaceae</taxon>
        <taxon>BOP clade</taxon>
        <taxon>Oryzoideae</taxon>
        <taxon>Oryzeae</taxon>
        <taxon>Oryzinae</taxon>
        <taxon>Oryza</taxon>
    </lineage>
</organism>
<reference evidence="1" key="2">
    <citation type="submission" date="2013-04" db="UniProtKB">
        <authorList>
            <consortium name="EnsemblPlants"/>
        </authorList>
    </citation>
    <scope>IDENTIFICATION</scope>
</reference>